<evidence type="ECO:0000313" key="2">
    <source>
        <dbReference type="Proteomes" id="UP001155010"/>
    </source>
</evidence>
<proteinExistence type="predicted"/>
<evidence type="ECO:0000313" key="1">
    <source>
        <dbReference type="EMBL" id="MCS3951114.1"/>
    </source>
</evidence>
<dbReference type="EMBL" id="JANUBB010000003">
    <property type="protein sequence ID" value="MCS3951114.1"/>
    <property type="molecule type" value="Genomic_DNA"/>
</dbReference>
<name>A0A9X2U782_9BACT</name>
<dbReference type="AlphaFoldDB" id="A0A9X2U782"/>
<comment type="caution">
    <text evidence="1">The sequence shown here is derived from an EMBL/GenBank/DDBJ whole genome shotgun (WGS) entry which is preliminary data.</text>
</comment>
<dbReference type="RefSeq" id="WP_251922726.1">
    <property type="nucleotide sequence ID" value="NZ_CALTSG010000016.1"/>
</dbReference>
<dbReference type="Proteomes" id="UP001155010">
    <property type="component" value="Unassembled WGS sequence"/>
</dbReference>
<organism evidence="1 2">
    <name type="scientific">Salinibacter ruber</name>
    <dbReference type="NCBI Taxonomy" id="146919"/>
    <lineage>
        <taxon>Bacteria</taxon>
        <taxon>Pseudomonadati</taxon>
        <taxon>Rhodothermota</taxon>
        <taxon>Rhodothermia</taxon>
        <taxon>Rhodothermales</taxon>
        <taxon>Salinibacteraceae</taxon>
        <taxon>Salinibacter</taxon>
    </lineage>
</organism>
<sequence>MRRSGVSVEGAGESSGEGAPQALRVAYGGLFGFLLRAPRDAARHATQNPHDECPVQGWGPRCTGGTLAF</sequence>
<reference evidence="1" key="1">
    <citation type="submission" date="2022-08" db="EMBL/GenBank/DDBJ databases">
        <title>Genomic Encyclopedia of Type Strains, Phase V (KMG-V): Genome sequencing to study the core and pangenomes of soil and plant-associated prokaryotes.</title>
        <authorList>
            <person name="Whitman W."/>
        </authorList>
    </citation>
    <scope>NUCLEOTIDE SEQUENCE</scope>
    <source>
        <strain evidence="1">SP2017</strain>
    </source>
</reference>
<gene>
    <name evidence="1" type="ORF">GGP83_001055</name>
</gene>
<accession>A0A9X2U782</accession>
<protein>
    <submittedName>
        <fullName evidence="1">Uncharacterized protein</fullName>
    </submittedName>
</protein>